<name>T0Y7S3_9ZZZZ</name>
<dbReference type="AlphaFoldDB" id="T0Y7S3"/>
<protein>
    <submittedName>
        <fullName evidence="1">Uncharacterized protein</fullName>
    </submittedName>
</protein>
<reference evidence="1" key="2">
    <citation type="journal article" date="2014" name="ISME J.">
        <title>Microbial stratification in low pH oxic and suboxic macroscopic growths along an acid mine drainage.</title>
        <authorList>
            <person name="Mendez-Garcia C."/>
            <person name="Mesa V."/>
            <person name="Sprenger R.R."/>
            <person name="Richter M."/>
            <person name="Diez M.S."/>
            <person name="Solano J."/>
            <person name="Bargiela R."/>
            <person name="Golyshina O.V."/>
            <person name="Manteca A."/>
            <person name="Ramos J.L."/>
            <person name="Gallego J.R."/>
            <person name="Llorente I."/>
            <person name="Martins Dos Santos V.A."/>
            <person name="Jensen O.N."/>
            <person name="Pelaez A.I."/>
            <person name="Sanchez J."/>
            <person name="Ferrer M."/>
        </authorList>
    </citation>
    <scope>NUCLEOTIDE SEQUENCE</scope>
</reference>
<dbReference type="EMBL" id="AUZX01015893">
    <property type="protein sequence ID" value="EQD27902.1"/>
    <property type="molecule type" value="Genomic_DNA"/>
</dbReference>
<sequence length="141" mass="16307">MDYDSVFRVVKESVKYVVGKERAGLGLALSDLPWNLGAFWQIGGNYIVMNEGLVNSMKTIAKSELEFNSFVYMILAHEYIHSLGFIDEMEARRMTAIVALRVFGKRSHCLHNKRRKFMVTIPRSEIFSQRVGRKYQDHSEV</sequence>
<organism evidence="1">
    <name type="scientific">mine drainage metagenome</name>
    <dbReference type="NCBI Taxonomy" id="410659"/>
    <lineage>
        <taxon>unclassified sequences</taxon>
        <taxon>metagenomes</taxon>
        <taxon>ecological metagenomes</taxon>
    </lineage>
</organism>
<proteinExistence type="predicted"/>
<accession>T0Y7S3</accession>
<comment type="caution">
    <text evidence="1">The sequence shown here is derived from an EMBL/GenBank/DDBJ whole genome shotgun (WGS) entry which is preliminary data.</text>
</comment>
<gene>
    <name evidence="1" type="ORF">B1A_21512</name>
</gene>
<evidence type="ECO:0000313" key="1">
    <source>
        <dbReference type="EMBL" id="EQD27902.1"/>
    </source>
</evidence>
<reference evidence="1" key="1">
    <citation type="submission" date="2013-08" db="EMBL/GenBank/DDBJ databases">
        <authorList>
            <person name="Mendez C."/>
            <person name="Richter M."/>
            <person name="Ferrer M."/>
            <person name="Sanchez J."/>
        </authorList>
    </citation>
    <scope>NUCLEOTIDE SEQUENCE</scope>
</reference>